<evidence type="ECO:0000313" key="4">
    <source>
        <dbReference type="EMBL" id="KAJ3031507.1"/>
    </source>
</evidence>
<dbReference type="AlphaFoldDB" id="A0AAD5S242"/>
<dbReference type="SUPFAM" id="SSF48350">
    <property type="entry name" value="GTPase activation domain, GAP"/>
    <property type="match status" value="1"/>
</dbReference>
<evidence type="ECO:0000313" key="5">
    <source>
        <dbReference type="Proteomes" id="UP001212841"/>
    </source>
</evidence>
<proteinExistence type="predicted"/>
<dbReference type="PANTHER" id="PTHR23176">
    <property type="entry name" value="RHO/RAC/CDC GTPASE-ACTIVATING PROTEIN"/>
    <property type="match status" value="1"/>
</dbReference>
<dbReference type="PROSITE" id="PS50238">
    <property type="entry name" value="RHOGAP"/>
    <property type="match status" value="1"/>
</dbReference>
<evidence type="ECO:0000256" key="2">
    <source>
        <dbReference type="SAM" id="MobiDB-lite"/>
    </source>
</evidence>
<dbReference type="Proteomes" id="UP001212841">
    <property type="component" value="Unassembled WGS sequence"/>
</dbReference>
<keyword evidence="1" id="KW-0343">GTPase activation</keyword>
<accession>A0AAD5S242</accession>
<dbReference type="Gene3D" id="1.10.555.10">
    <property type="entry name" value="Rho GTPase activation protein"/>
    <property type="match status" value="2"/>
</dbReference>
<feature type="compositionally biased region" description="Low complexity" evidence="2">
    <location>
        <begin position="307"/>
        <end position="319"/>
    </location>
</feature>
<feature type="compositionally biased region" description="Basic and acidic residues" evidence="2">
    <location>
        <begin position="167"/>
        <end position="203"/>
    </location>
</feature>
<feature type="region of interest" description="Disordered" evidence="2">
    <location>
        <begin position="108"/>
        <end position="229"/>
    </location>
</feature>
<feature type="domain" description="Rho-GAP" evidence="3">
    <location>
        <begin position="308"/>
        <end position="587"/>
    </location>
</feature>
<comment type="caution">
    <text evidence="4">The sequence shown here is derived from an EMBL/GenBank/DDBJ whole genome shotgun (WGS) entry which is preliminary data.</text>
</comment>
<feature type="compositionally biased region" description="Basic and acidic residues" evidence="2">
    <location>
        <begin position="108"/>
        <end position="129"/>
    </location>
</feature>
<dbReference type="GO" id="GO:0005096">
    <property type="term" value="F:GTPase activator activity"/>
    <property type="evidence" value="ECO:0007669"/>
    <property type="project" value="UniProtKB-KW"/>
</dbReference>
<dbReference type="InterPro" id="IPR000198">
    <property type="entry name" value="RhoGAP_dom"/>
</dbReference>
<feature type="compositionally biased region" description="Basic and acidic residues" evidence="2">
    <location>
        <begin position="210"/>
        <end position="225"/>
    </location>
</feature>
<sequence length="644" mass="70651">MSAPTDTPTEPPVLLSSSHSARGFGKLFGKLGKKEKEKEKEREGSSIRGKISGPSNFTKVDGATADVVATVDVGDASSRAGRGADVVPIRPVVQQAVTTVIGFEPPQLEKEQRRREEFVSHVVGKEKEKRVKKKGSKMRDGVEGTREDGGGSGSGGVVAAFQKVKKERWERGEREREERRRERESQREREKEREKERERERSKVSAAKNTGKERSATKEVVEEQTHSSTKLKFPFLNKSLFAPKGREPTLPGPVVESGLKRRETIGSTRSTLRRRVGTGRPPSGATIISWAGGNGTYPPFDATSKDPTSTSPTQQHQQPEIPILLQKCIKLVEEIGLDTEGLYRISGSAATVQRLRHLFDLDPSRVELHPPTKRHSTLSSSHDLVAVLPRRASRLSLAETVSSGGGGAVSRSSLDIGPASSSGGVTRTHTHTRRISTSSIPPGVAGQVLGSSLYDNDVHVVTGVVKGFLRDGIGAKREPLCTFDLYEGFVGATQIGDWRNRLIAIQDMVHALPVEHFLTLKFVCEHLKRVSEHSERNRMSVRNLAIIMGQNLMRPPPALDSLARIMNDMPYQCTCVETLIEQCEWVFGPIEFEEEVGVEGWEEDEVPGAFEASYEGAEKVDGGCEGDVEGEEEGNWEGSVLETQ</sequence>
<name>A0AAD5S242_9FUNG</name>
<gene>
    <name evidence="4" type="ORF">HK097_005448</name>
</gene>
<evidence type="ECO:0000256" key="1">
    <source>
        <dbReference type="ARBA" id="ARBA00022468"/>
    </source>
</evidence>
<dbReference type="CDD" id="cd00159">
    <property type="entry name" value="RhoGAP"/>
    <property type="match status" value="1"/>
</dbReference>
<feature type="non-terminal residue" evidence="4">
    <location>
        <position position="644"/>
    </location>
</feature>
<feature type="compositionally biased region" description="Basic and acidic residues" evidence="2">
    <location>
        <begin position="32"/>
        <end position="45"/>
    </location>
</feature>
<reference evidence="4" key="1">
    <citation type="submission" date="2020-05" db="EMBL/GenBank/DDBJ databases">
        <title>Phylogenomic resolution of chytrid fungi.</title>
        <authorList>
            <person name="Stajich J.E."/>
            <person name="Amses K."/>
            <person name="Simmons R."/>
            <person name="Seto K."/>
            <person name="Myers J."/>
            <person name="Bonds A."/>
            <person name="Quandt C.A."/>
            <person name="Barry K."/>
            <person name="Liu P."/>
            <person name="Grigoriev I."/>
            <person name="Longcore J.E."/>
            <person name="James T.Y."/>
        </authorList>
    </citation>
    <scope>NUCLEOTIDE SEQUENCE</scope>
    <source>
        <strain evidence="4">JEL0318</strain>
    </source>
</reference>
<feature type="region of interest" description="Disordered" evidence="2">
    <location>
        <begin position="618"/>
        <end position="644"/>
    </location>
</feature>
<feature type="compositionally biased region" description="Acidic residues" evidence="2">
    <location>
        <begin position="624"/>
        <end position="635"/>
    </location>
</feature>
<feature type="region of interest" description="Disordered" evidence="2">
    <location>
        <begin position="399"/>
        <end position="440"/>
    </location>
</feature>
<dbReference type="SMART" id="SM00324">
    <property type="entry name" value="RhoGAP"/>
    <property type="match status" value="1"/>
</dbReference>
<dbReference type="InterPro" id="IPR050729">
    <property type="entry name" value="Rho-GAP"/>
</dbReference>
<dbReference type="InterPro" id="IPR008936">
    <property type="entry name" value="Rho_GTPase_activation_prot"/>
</dbReference>
<feature type="region of interest" description="Disordered" evidence="2">
    <location>
        <begin position="265"/>
        <end position="319"/>
    </location>
</feature>
<feature type="region of interest" description="Disordered" evidence="2">
    <location>
        <begin position="27"/>
        <end position="62"/>
    </location>
</feature>
<keyword evidence="5" id="KW-1185">Reference proteome</keyword>
<evidence type="ECO:0000259" key="3">
    <source>
        <dbReference type="PROSITE" id="PS50238"/>
    </source>
</evidence>
<dbReference type="GO" id="GO:0005737">
    <property type="term" value="C:cytoplasm"/>
    <property type="evidence" value="ECO:0007669"/>
    <property type="project" value="TreeGrafter"/>
</dbReference>
<feature type="region of interest" description="Disordered" evidence="2">
    <location>
        <begin position="1"/>
        <end position="20"/>
    </location>
</feature>
<dbReference type="PANTHER" id="PTHR23176:SF129">
    <property type="entry name" value="RHO GTPASE ACTIVATING PROTEIN AT 16F, ISOFORM E-RELATED"/>
    <property type="match status" value="1"/>
</dbReference>
<dbReference type="GO" id="GO:0007165">
    <property type="term" value="P:signal transduction"/>
    <property type="evidence" value="ECO:0007669"/>
    <property type="project" value="InterPro"/>
</dbReference>
<dbReference type="EMBL" id="JADGJD010002554">
    <property type="protein sequence ID" value="KAJ3031507.1"/>
    <property type="molecule type" value="Genomic_DNA"/>
</dbReference>
<feature type="compositionally biased region" description="Basic and acidic residues" evidence="2">
    <location>
        <begin position="137"/>
        <end position="149"/>
    </location>
</feature>
<protein>
    <recommendedName>
        <fullName evidence="3">Rho-GAP domain-containing protein</fullName>
    </recommendedName>
</protein>
<organism evidence="4 5">
    <name type="scientific">Rhizophlyctis rosea</name>
    <dbReference type="NCBI Taxonomy" id="64517"/>
    <lineage>
        <taxon>Eukaryota</taxon>
        <taxon>Fungi</taxon>
        <taxon>Fungi incertae sedis</taxon>
        <taxon>Chytridiomycota</taxon>
        <taxon>Chytridiomycota incertae sedis</taxon>
        <taxon>Chytridiomycetes</taxon>
        <taxon>Rhizophlyctidales</taxon>
        <taxon>Rhizophlyctidaceae</taxon>
        <taxon>Rhizophlyctis</taxon>
    </lineage>
</organism>
<dbReference type="Pfam" id="PF00620">
    <property type="entry name" value="RhoGAP"/>
    <property type="match status" value="2"/>
</dbReference>